<sequence>MGVYFMITYLPTGGQTLGSQNEVDWLSVDFGPGRVKTVDQVKLYVYSDVVTEKEKLVRVIFARNQEENWFVGIAELEIWAPWPQVSEEGIYEAEDGFLTNAKIGASETASSGSYVGEIDAEDASVEVAGIWLMSQRNMRFGFTIPTEWKNKLR</sequence>
<dbReference type="Proteomes" id="UP000094527">
    <property type="component" value="Unassembled WGS sequence"/>
</dbReference>
<organism evidence="1 2">
    <name type="scientific">Orchesella cincta</name>
    <name type="common">Springtail</name>
    <name type="synonym">Podura cincta</name>
    <dbReference type="NCBI Taxonomy" id="48709"/>
    <lineage>
        <taxon>Eukaryota</taxon>
        <taxon>Metazoa</taxon>
        <taxon>Ecdysozoa</taxon>
        <taxon>Arthropoda</taxon>
        <taxon>Hexapoda</taxon>
        <taxon>Collembola</taxon>
        <taxon>Entomobryomorpha</taxon>
        <taxon>Entomobryoidea</taxon>
        <taxon>Orchesellidae</taxon>
        <taxon>Orchesellinae</taxon>
        <taxon>Orchesella</taxon>
    </lineage>
</organism>
<evidence type="ECO:0000313" key="2">
    <source>
        <dbReference type="Proteomes" id="UP000094527"/>
    </source>
</evidence>
<dbReference type="EMBL" id="LJIJ01000763">
    <property type="protein sequence ID" value="ODM94722.1"/>
    <property type="molecule type" value="Genomic_DNA"/>
</dbReference>
<comment type="caution">
    <text evidence="1">The sequence shown here is derived from an EMBL/GenBank/DDBJ whole genome shotgun (WGS) entry which is preliminary data.</text>
</comment>
<dbReference type="AlphaFoldDB" id="A0A1D2MPA1"/>
<keyword evidence="2" id="KW-1185">Reference proteome</keyword>
<evidence type="ECO:0008006" key="3">
    <source>
        <dbReference type="Google" id="ProtNLM"/>
    </source>
</evidence>
<evidence type="ECO:0000313" key="1">
    <source>
        <dbReference type="EMBL" id="ODM94722.1"/>
    </source>
</evidence>
<reference evidence="1 2" key="1">
    <citation type="journal article" date="2016" name="Genome Biol. Evol.">
        <title>Gene Family Evolution Reflects Adaptation to Soil Environmental Stressors in the Genome of the Collembolan Orchesella cincta.</title>
        <authorList>
            <person name="Faddeeva-Vakhrusheva A."/>
            <person name="Derks M.F."/>
            <person name="Anvar S.Y."/>
            <person name="Agamennone V."/>
            <person name="Suring W."/>
            <person name="Smit S."/>
            <person name="van Straalen N.M."/>
            <person name="Roelofs D."/>
        </authorList>
    </citation>
    <scope>NUCLEOTIDE SEQUENCE [LARGE SCALE GENOMIC DNA]</scope>
    <source>
        <tissue evidence="1">Mixed pool</tissue>
    </source>
</reference>
<gene>
    <name evidence="1" type="ORF">Ocin01_11959</name>
</gene>
<accession>A0A1D2MPA1</accession>
<name>A0A1D2MPA1_ORCCI</name>
<protein>
    <recommendedName>
        <fullName evidence="3">F5/8 type C domain-containing protein</fullName>
    </recommendedName>
</protein>
<proteinExistence type="predicted"/>